<evidence type="ECO:0000256" key="6">
    <source>
        <dbReference type="PIRSR" id="PIRSR004846-1"/>
    </source>
</evidence>
<sequence length="249" mass="27099">MRYKNVALFVFTTIGLTFASTSLLAAQLKVAVASNFISPIKQLADEFEAETGHTLQLSFGASGKFYAQIKNNAPYDLFLSADMMKPHQLVQDQLALPESLTIYARGKLVLWSAQPIRADSLESALLQANRVAIASPKLAPYGKAAEEVLTQLNMWTDTQRKLVQGESIGQAYQFVYSQNADIGFVALSQVLAGSTKGDTKAIPSSLYSPIHQGAVIVSRSANIDAAKTFLDFLTRPDIQAKILDFGYAE</sequence>
<dbReference type="PIRSF" id="PIRSF004846">
    <property type="entry name" value="ModA"/>
    <property type="match status" value="1"/>
</dbReference>
<dbReference type="FunFam" id="3.40.190.10:FF:000035">
    <property type="entry name" value="Molybdate ABC transporter substrate-binding protein"/>
    <property type="match status" value="1"/>
</dbReference>
<dbReference type="NCBIfam" id="TIGR01256">
    <property type="entry name" value="modA"/>
    <property type="match status" value="1"/>
</dbReference>
<dbReference type="SUPFAM" id="SSF53850">
    <property type="entry name" value="Periplasmic binding protein-like II"/>
    <property type="match status" value="1"/>
</dbReference>
<evidence type="ECO:0000256" key="4">
    <source>
        <dbReference type="ARBA" id="ARBA00022729"/>
    </source>
</evidence>
<keyword evidence="2 6" id="KW-0500">Molybdenum</keyword>
<dbReference type="GO" id="GO:0046872">
    <property type="term" value="F:metal ion binding"/>
    <property type="evidence" value="ECO:0007669"/>
    <property type="project" value="UniProtKB-KW"/>
</dbReference>
<comment type="caution">
    <text evidence="8">The sequence shown here is derived from an EMBL/GenBank/DDBJ whole genome shotgun (WGS) entry which is preliminary data.</text>
</comment>
<dbReference type="EMBL" id="JAJATW010000008">
    <property type="protein sequence ID" value="MCB5161610.1"/>
    <property type="molecule type" value="Genomic_DNA"/>
</dbReference>
<gene>
    <name evidence="8" type="primary">modA</name>
    <name evidence="8" type="ORF">LG368_06810</name>
</gene>
<dbReference type="GO" id="GO:0015689">
    <property type="term" value="P:molybdate ion transport"/>
    <property type="evidence" value="ECO:0007669"/>
    <property type="project" value="InterPro"/>
</dbReference>
<evidence type="ECO:0000313" key="9">
    <source>
        <dbReference type="Proteomes" id="UP001139095"/>
    </source>
</evidence>
<comment type="subunit">
    <text evidence="5">The complex is composed of two ATP-binding proteins (ModC), two transmembrane proteins (ModB) and a solute-binding protein (ModA).</text>
</comment>
<feature type="binding site" evidence="6">
    <location>
        <position position="62"/>
    </location>
    <ligand>
        <name>molybdate</name>
        <dbReference type="ChEBI" id="CHEBI:36264"/>
    </ligand>
</feature>
<dbReference type="PANTHER" id="PTHR30632:SF14">
    <property type="entry name" value="TUNGSTATE_MOLYBDATE_CHROMATE-BINDING PROTEIN MODA"/>
    <property type="match status" value="1"/>
</dbReference>
<organism evidence="8 9">
    <name type="scientific">Marinomonas algarum</name>
    <dbReference type="NCBI Taxonomy" id="2883105"/>
    <lineage>
        <taxon>Bacteria</taxon>
        <taxon>Pseudomonadati</taxon>
        <taxon>Pseudomonadota</taxon>
        <taxon>Gammaproteobacteria</taxon>
        <taxon>Oceanospirillales</taxon>
        <taxon>Oceanospirillaceae</taxon>
        <taxon>Marinomonas</taxon>
    </lineage>
</organism>
<accession>A0A9X1ILU2</accession>
<evidence type="ECO:0000256" key="1">
    <source>
        <dbReference type="ARBA" id="ARBA00009175"/>
    </source>
</evidence>
<proteinExistence type="inferred from homology"/>
<dbReference type="InterPro" id="IPR044084">
    <property type="entry name" value="AvModA-like_subst-bd"/>
</dbReference>
<dbReference type="Proteomes" id="UP001139095">
    <property type="component" value="Unassembled WGS sequence"/>
</dbReference>
<feature type="binding site" evidence="6">
    <location>
        <position position="168"/>
    </location>
    <ligand>
        <name>molybdate</name>
        <dbReference type="ChEBI" id="CHEBI:36264"/>
    </ligand>
</feature>
<comment type="similarity">
    <text evidence="1">Belongs to the bacterial solute-binding protein ModA family.</text>
</comment>
<dbReference type="Gene3D" id="3.40.190.10">
    <property type="entry name" value="Periplasmic binding protein-like II"/>
    <property type="match status" value="2"/>
</dbReference>
<evidence type="ECO:0000256" key="3">
    <source>
        <dbReference type="ARBA" id="ARBA00022723"/>
    </source>
</evidence>
<name>A0A9X1ILU2_9GAMM</name>
<dbReference type="InterPro" id="IPR050682">
    <property type="entry name" value="ModA/WtpA"/>
</dbReference>
<reference evidence="8" key="1">
    <citation type="submission" date="2021-10" db="EMBL/GenBank/DDBJ databases">
        <title>Marinomonas pontica sp. nov., isolated from the Black Sea.</title>
        <authorList>
            <person name="Zhao L.-H."/>
            <person name="Xue J.-H."/>
        </authorList>
    </citation>
    <scope>NUCLEOTIDE SEQUENCE</scope>
    <source>
        <strain evidence="8">E8</strain>
    </source>
</reference>
<dbReference type="InterPro" id="IPR005950">
    <property type="entry name" value="ModA"/>
</dbReference>
<keyword evidence="3 6" id="KW-0479">Metal-binding</keyword>
<keyword evidence="9" id="KW-1185">Reference proteome</keyword>
<feature type="signal peptide" evidence="7">
    <location>
        <begin position="1"/>
        <end position="25"/>
    </location>
</feature>
<dbReference type="RefSeq" id="WP_226753984.1">
    <property type="nucleotide sequence ID" value="NZ_JAJATW010000008.1"/>
</dbReference>
<keyword evidence="4 7" id="KW-0732">Signal</keyword>
<dbReference type="PANTHER" id="PTHR30632">
    <property type="entry name" value="MOLYBDATE-BINDING PERIPLASMIC PROTEIN"/>
    <property type="match status" value="1"/>
</dbReference>
<dbReference type="CDD" id="cd13539">
    <property type="entry name" value="PBP2_AvModA"/>
    <property type="match status" value="1"/>
</dbReference>
<evidence type="ECO:0000256" key="2">
    <source>
        <dbReference type="ARBA" id="ARBA00022505"/>
    </source>
</evidence>
<evidence type="ECO:0000256" key="5">
    <source>
        <dbReference type="ARBA" id="ARBA00062515"/>
    </source>
</evidence>
<dbReference type="GO" id="GO:1901359">
    <property type="term" value="F:tungstate binding"/>
    <property type="evidence" value="ECO:0007669"/>
    <property type="project" value="UniProtKB-ARBA"/>
</dbReference>
<dbReference type="AlphaFoldDB" id="A0A9X1ILU2"/>
<evidence type="ECO:0000313" key="8">
    <source>
        <dbReference type="EMBL" id="MCB5161610.1"/>
    </source>
</evidence>
<protein>
    <submittedName>
        <fullName evidence="8">Molybdate ABC transporter substrate-binding protein</fullName>
    </submittedName>
</protein>
<dbReference type="GO" id="GO:0030973">
    <property type="term" value="F:molybdate ion binding"/>
    <property type="evidence" value="ECO:0007669"/>
    <property type="project" value="InterPro"/>
</dbReference>
<dbReference type="Pfam" id="PF13531">
    <property type="entry name" value="SBP_bac_11"/>
    <property type="match status" value="1"/>
</dbReference>
<evidence type="ECO:0000256" key="7">
    <source>
        <dbReference type="SAM" id="SignalP"/>
    </source>
</evidence>
<feature type="chain" id="PRO_5040987467" evidence="7">
    <location>
        <begin position="26"/>
        <end position="249"/>
    </location>
</feature>